<comment type="caution">
    <text evidence="6">The sequence shown here is derived from an EMBL/GenBank/DDBJ whole genome shotgun (WGS) entry which is preliminary data.</text>
</comment>
<name>A0ABV0QJ73_9TELE</name>
<proteinExistence type="predicted"/>
<reference evidence="6 7" key="1">
    <citation type="submission" date="2021-06" db="EMBL/GenBank/DDBJ databases">
        <authorList>
            <person name="Palmer J.M."/>
        </authorList>
    </citation>
    <scope>NUCLEOTIDE SEQUENCE [LARGE SCALE GENOMIC DNA]</scope>
    <source>
        <strain evidence="6 7">XC_2019</strain>
        <tissue evidence="6">Muscle</tissue>
    </source>
</reference>
<dbReference type="EMBL" id="JAHRIN010011632">
    <property type="protein sequence ID" value="MEQ2195608.1"/>
    <property type="molecule type" value="Genomic_DNA"/>
</dbReference>
<keyword evidence="1" id="KW-0479">Metal-binding</keyword>
<organism evidence="6 7">
    <name type="scientific">Xenoophorus captivus</name>
    <dbReference type="NCBI Taxonomy" id="1517983"/>
    <lineage>
        <taxon>Eukaryota</taxon>
        <taxon>Metazoa</taxon>
        <taxon>Chordata</taxon>
        <taxon>Craniata</taxon>
        <taxon>Vertebrata</taxon>
        <taxon>Euteleostomi</taxon>
        <taxon>Actinopterygii</taxon>
        <taxon>Neopterygii</taxon>
        <taxon>Teleostei</taxon>
        <taxon>Neoteleostei</taxon>
        <taxon>Acanthomorphata</taxon>
        <taxon>Ovalentaria</taxon>
        <taxon>Atherinomorphae</taxon>
        <taxon>Cyprinodontiformes</taxon>
        <taxon>Goodeidae</taxon>
        <taxon>Xenoophorus</taxon>
    </lineage>
</organism>
<sequence length="91" mass="10828">MPTVVVTHFRLNFSQRRDFRLLPAFFCLPRLRISRYNSVLNFFTFPADKELRRKLVVAIRRDIITPHNRVCSLYFNPEDLREPASKEDDGS</sequence>
<evidence type="ECO:0000256" key="4">
    <source>
        <dbReference type="ARBA" id="ARBA00023125"/>
    </source>
</evidence>
<evidence type="ECO:0000256" key="1">
    <source>
        <dbReference type="ARBA" id="ARBA00022723"/>
    </source>
</evidence>
<dbReference type="Pfam" id="PF05485">
    <property type="entry name" value="THAP"/>
    <property type="match status" value="1"/>
</dbReference>
<accession>A0ABV0QJ73</accession>
<keyword evidence="2" id="KW-0863">Zinc-finger</keyword>
<dbReference type="Proteomes" id="UP001434883">
    <property type="component" value="Unassembled WGS sequence"/>
</dbReference>
<keyword evidence="7" id="KW-1185">Reference proteome</keyword>
<dbReference type="InterPro" id="IPR006612">
    <property type="entry name" value="THAP_Znf"/>
</dbReference>
<protein>
    <recommendedName>
        <fullName evidence="5">THAP-type domain-containing protein</fullName>
    </recommendedName>
</protein>
<evidence type="ECO:0000259" key="5">
    <source>
        <dbReference type="Pfam" id="PF05485"/>
    </source>
</evidence>
<evidence type="ECO:0000313" key="7">
    <source>
        <dbReference type="Proteomes" id="UP001434883"/>
    </source>
</evidence>
<evidence type="ECO:0000256" key="3">
    <source>
        <dbReference type="ARBA" id="ARBA00022833"/>
    </source>
</evidence>
<keyword evidence="3" id="KW-0862">Zinc</keyword>
<evidence type="ECO:0000313" key="6">
    <source>
        <dbReference type="EMBL" id="MEQ2195608.1"/>
    </source>
</evidence>
<keyword evidence="4" id="KW-0238">DNA-binding</keyword>
<gene>
    <name evidence="6" type="ORF">XENOCAPTIV_015598</name>
</gene>
<feature type="domain" description="THAP-type" evidence="5">
    <location>
        <begin position="37"/>
        <end position="83"/>
    </location>
</feature>
<evidence type="ECO:0000256" key="2">
    <source>
        <dbReference type="ARBA" id="ARBA00022771"/>
    </source>
</evidence>